<dbReference type="EMBL" id="HBUE01140024">
    <property type="protein sequence ID" value="CAG6500329.1"/>
    <property type="molecule type" value="Transcribed_RNA"/>
</dbReference>
<proteinExistence type="predicted"/>
<protein>
    <submittedName>
        <fullName evidence="2">(northern house mosquito) hypothetical protein</fullName>
    </submittedName>
</protein>
<name>A0A8D8CUX7_CULPI</name>
<reference evidence="2" key="1">
    <citation type="submission" date="2021-05" db="EMBL/GenBank/DDBJ databases">
        <authorList>
            <person name="Alioto T."/>
            <person name="Alioto T."/>
            <person name="Gomez Garrido J."/>
        </authorList>
    </citation>
    <scope>NUCLEOTIDE SEQUENCE</scope>
</reference>
<feature type="compositionally biased region" description="Basic residues" evidence="1">
    <location>
        <begin position="42"/>
        <end position="53"/>
    </location>
</feature>
<sequence length="129" mass="14384">MPRQWTMTWLHCCPANANSRKRISIIPKPRWCPAPKGESSPRAKKLPARTRRCRTATRRAVPPACSASSSGCCGRIRFGSCPGYSAPARCICCRERRKGTSSFVAPASPKRWPYRCVSRWTPARTSSTT</sequence>
<dbReference type="AlphaFoldDB" id="A0A8D8CUX7"/>
<organism evidence="2">
    <name type="scientific">Culex pipiens</name>
    <name type="common">House mosquito</name>
    <dbReference type="NCBI Taxonomy" id="7175"/>
    <lineage>
        <taxon>Eukaryota</taxon>
        <taxon>Metazoa</taxon>
        <taxon>Ecdysozoa</taxon>
        <taxon>Arthropoda</taxon>
        <taxon>Hexapoda</taxon>
        <taxon>Insecta</taxon>
        <taxon>Pterygota</taxon>
        <taxon>Neoptera</taxon>
        <taxon>Endopterygota</taxon>
        <taxon>Diptera</taxon>
        <taxon>Nematocera</taxon>
        <taxon>Culicoidea</taxon>
        <taxon>Culicidae</taxon>
        <taxon>Culicinae</taxon>
        <taxon>Culicini</taxon>
        <taxon>Culex</taxon>
        <taxon>Culex</taxon>
    </lineage>
</organism>
<evidence type="ECO:0000313" key="2">
    <source>
        <dbReference type="EMBL" id="CAG6500327.1"/>
    </source>
</evidence>
<evidence type="ECO:0000256" key="1">
    <source>
        <dbReference type="SAM" id="MobiDB-lite"/>
    </source>
</evidence>
<dbReference type="EMBL" id="HBUE01140023">
    <property type="protein sequence ID" value="CAG6500327.1"/>
    <property type="molecule type" value="Transcribed_RNA"/>
</dbReference>
<accession>A0A8D8CUX7</accession>
<feature type="region of interest" description="Disordered" evidence="1">
    <location>
        <begin position="33"/>
        <end position="53"/>
    </location>
</feature>